<dbReference type="InterPro" id="IPR051201">
    <property type="entry name" value="Chloro_Bact_Ser_Proteases"/>
</dbReference>
<proteinExistence type="predicted"/>
<evidence type="ECO:0000256" key="2">
    <source>
        <dbReference type="ARBA" id="ARBA00022801"/>
    </source>
</evidence>
<dbReference type="AlphaFoldDB" id="A0A1W6ZLK2"/>
<dbReference type="PROSITE" id="PS50106">
    <property type="entry name" value="PDZ"/>
    <property type="match status" value="1"/>
</dbReference>
<dbReference type="Gene3D" id="2.30.42.10">
    <property type="match status" value="1"/>
</dbReference>
<evidence type="ECO:0000256" key="1">
    <source>
        <dbReference type="ARBA" id="ARBA00022670"/>
    </source>
</evidence>
<dbReference type="GO" id="GO:0006508">
    <property type="term" value="P:proteolysis"/>
    <property type="evidence" value="ECO:0007669"/>
    <property type="project" value="UniProtKB-KW"/>
</dbReference>
<dbReference type="Pfam" id="PF13180">
    <property type="entry name" value="PDZ_2"/>
    <property type="match status" value="1"/>
</dbReference>
<dbReference type="EMBL" id="CP021112">
    <property type="protein sequence ID" value="ARP98192.1"/>
    <property type="molecule type" value="Genomic_DNA"/>
</dbReference>
<dbReference type="GO" id="GO:0004252">
    <property type="term" value="F:serine-type endopeptidase activity"/>
    <property type="evidence" value="ECO:0007669"/>
    <property type="project" value="InterPro"/>
</dbReference>
<dbReference type="InterPro" id="IPR001940">
    <property type="entry name" value="Peptidase_S1C"/>
</dbReference>
<dbReference type="InterPro" id="IPR001478">
    <property type="entry name" value="PDZ"/>
</dbReference>
<dbReference type="Pfam" id="PF13365">
    <property type="entry name" value="Trypsin_2"/>
    <property type="match status" value="1"/>
</dbReference>
<dbReference type="PANTHER" id="PTHR43343:SF3">
    <property type="entry name" value="PROTEASE DO-LIKE 8, CHLOROPLASTIC"/>
    <property type="match status" value="1"/>
</dbReference>
<sequence>MHARLALAIWPVGSVRGAPYPCGQTRGVTSMTTLSQFSDAMRALVDKTAQRVVAINPGTRNAASGILWRAGLIVTAEEALGDDERFELTMPDGMAVAATLAGRDPSTDIALLRVEGDAGAPLELLKSASAVKAGHLAIAVGRGTNGEIAASGIVQECGESWRSWAGGLIDRRILLDLALGRRSHGGAVVDAAGDLIGLAAFAPRHRALVIPAATVDRIAEQLAAKGSIARGYLGVGLHPLRRKRGEGAVVVSLDEDGPAKRAGIFVGDTLTAWNGAPIHGVHDVFRKLGPDTVGSTVTLDVTRANQQTRVEVVVGERPHR</sequence>
<keyword evidence="1" id="KW-0645">Protease</keyword>
<dbReference type="SUPFAM" id="SSF50156">
    <property type="entry name" value="PDZ domain-like"/>
    <property type="match status" value="1"/>
</dbReference>
<dbReference type="SMART" id="SM00228">
    <property type="entry name" value="PDZ"/>
    <property type="match status" value="1"/>
</dbReference>
<dbReference type="PRINTS" id="PR00834">
    <property type="entry name" value="PROTEASES2C"/>
</dbReference>
<organism evidence="4 5">
    <name type="scientific">Pseudorhodoplanes sinuspersici</name>
    <dbReference type="NCBI Taxonomy" id="1235591"/>
    <lineage>
        <taxon>Bacteria</taxon>
        <taxon>Pseudomonadati</taxon>
        <taxon>Pseudomonadota</taxon>
        <taxon>Alphaproteobacteria</taxon>
        <taxon>Hyphomicrobiales</taxon>
        <taxon>Pseudorhodoplanes</taxon>
    </lineage>
</organism>
<protein>
    <recommendedName>
        <fullName evidence="3">PDZ domain-containing protein</fullName>
    </recommendedName>
</protein>
<dbReference type="Proteomes" id="UP000194137">
    <property type="component" value="Chromosome"/>
</dbReference>
<reference evidence="4 5" key="1">
    <citation type="submission" date="2017-05" db="EMBL/GenBank/DDBJ databases">
        <title>Full genome sequence of Pseudorhodoplanes sinuspersici.</title>
        <authorList>
            <person name="Dastgheib S.M.M."/>
            <person name="Shavandi M."/>
            <person name="Tirandaz H."/>
        </authorList>
    </citation>
    <scope>NUCLEOTIDE SEQUENCE [LARGE SCALE GENOMIC DNA]</scope>
    <source>
        <strain evidence="4 5">RIPI110</strain>
    </source>
</reference>
<evidence type="ECO:0000313" key="4">
    <source>
        <dbReference type="EMBL" id="ARP98192.1"/>
    </source>
</evidence>
<dbReference type="STRING" id="1235591.CAK95_03145"/>
<feature type="domain" description="PDZ" evidence="3">
    <location>
        <begin position="217"/>
        <end position="281"/>
    </location>
</feature>
<dbReference type="PANTHER" id="PTHR43343">
    <property type="entry name" value="PEPTIDASE S12"/>
    <property type="match status" value="1"/>
</dbReference>
<dbReference type="KEGG" id="psin:CAK95_03145"/>
<dbReference type="SUPFAM" id="SSF50494">
    <property type="entry name" value="Trypsin-like serine proteases"/>
    <property type="match status" value="1"/>
</dbReference>
<evidence type="ECO:0000259" key="3">
    <source>
        <dbReference type="PROSITE" id="PS50106"/>
    </source>
</evidence>
<name>A0A1W6ZLK2_9HYPH</name>
<dbReference type="InterPro" id="IPR036034">
    <property type="entry name" value="PDZ_sf"/>
</dbReference>
<dbReference type="Gene3D" id="2.40.10.120">
    <property type="match status" value="1"/>
</dbReference>
<keyword evidence="2" id="KW-0378">Hydrolase</keyword>
<evidence type="ECO:0000313" key="5">
    <source>
        <dbReference type="Proteomes" id="UP000194137"/>
    </source>
</evidence>
<keyword evidence="5" id="KW-1185">Reference proteome</keyword>
<accession>A0A1W6ZLK2</accession>
<dbReference type="InterPro" id="IPR009003">
    <property type="entry name" value="Peptidase_S1_PA"/>
</dbReference>
<gene>
    <name evidence="4" type="ORF">CAK95_03145</name>
</gene>